<organism evidence="1 2">
    <name type="scientific">Phytophthora palmivora</name>
    <dbReference type="NCBI Taxonomy" id="4796"/>
    <lineage>
        <taxon>Eukaryota</taxon>
        <taxon>Sar</taxon>
        <taxon>Stramenopiles</taxon>
        <taxon>Oomycota</taxon>
        <taxon>Peronosporomycetes</taxon>
        <taxon>Peronosporales</taxon>
        <taxon>Peronosporaceae</taxon>
        <taxon>Phytophthora</taxon>
    </lineage>
</organism>
<evidence type="ECO:0000313" key="1">
    <source>
        <dbReference type="EMBL" id="POM65848.1"/>
    </source>
</evidence>
<protein>
    <submittedName>
        <fullName evidence="1">Uncharacterized protein</fullName>
    </submittedName>
</protein>
<gene>
    <name evidence="1" type="ORF">PHPALM_18381</name>
</gene>
<dbReference type="AlphaFoldDB" id="A0A2P4XJX7"/>
<evidence type="ECO:0000313" key="2">
    <source>
        <dbReference type="Proteomes" id="UP000237271"/>
    </source>
</evidence>
<reference evidence="1 2" key="1">
    <citation type="journal article" date="2017" name="Genome Biol. Evol.">
        <title>Phytophthora megakarya and P. palmivora, closely related causal agents of cacao black pod rot, underwent increases in genome sizes and gene numbers by different mechanisms.</title>
        <authorList>
            <person name="Ali S.S."/>
            <person name="Shao J."/>
            <person name="Lary D.J."/>
            <person name="Kronmiller B."/>
            <person name="Shen D."/>
            <person name="Strem M.D."/>
            <person name="Amoako-Attah I."/>
            <person name="Akrofi A.Y."/>
            <person name="Begoude B.A."/>
            <person name="Ten Hoopen G.M."/>
            <person name="Coulibaly K."/>
            <person name="Kebe B.I."/>
            <person name="Melnick R.L."/>
            <person name="Guiltinan M.J."/>
            <person name="Tyler B.M."/>
            <person name="Meinhardt L.W."/>
            <person name="Bailey B.A."/>
        </authorList>
    </citation>
    <scope>NUCLEOTIDE SEQUENCE [LARGE SCALE GENOMIC DNA]</scope>
    <source>
        <strain evidence="2">sbr112.9</strain>
    </source>
</reference>
<proteinExistence type="predicted"/>
<keyword evidence="2" id="KW-1185">Reference proteome</keyword>
<accession>A0A2P4XJX7</accession>
<sequence>MRERLMNIKAIYEDIEMELETLHSVWEGMARYLAEDPIGSSTEYVFGLLNRFLLDVKVAKTLLFRKGVSFVSEANTLLPHAYVGSIVATKFGSGVITALRIADKRIEMKFPWSREAYLAPSSILSVGSLVRCRQWGVGIIRETCYDVGFCDVRFVFGYGKVRVEDLVLETSSNLDELRLEVLRGGFLIGDPVITPFGCGHVQSIRGNPQSSTTVLSVGLLASESHSVSSKNACTAIAFMAVNHVQRNY</sequence>
<dbReference type="OrthoDB" id="1668162at2759"/>
<comment type="caution">
    <text evidence="1">The sequence shown here is derived from an EMBL/GenBank/DDBJ whole genome shotgun (WGS) entry which is preliminary data.</text>
</comment>
<name>A0A2P4XJX7_9STRA</name>
<dbReference type="EMBL" id="NCKW01009874">
    <property type="protein sequence ID" value="POM65848.1"/>
    <property type="molecule type" value="Genomic_DNA"/>
</dbReference>
<dbReference type="Proteomes" id="UP000237271">
    <property type="component" value="Unassembled WGS sequence"/>
</dbReference>